<dbReference type="Proteomes" id="UP000196594">
    <property type="component" value="Unassembled WGS sequence"/>
</dbReference>
<evidence type="ECO:0000313" key="2">
    <source>
        <dbReference type="Proteomes" id="UP000196594"/>
    </source>
</evidence>
<accession>A0ABX3ZJH0</accession>
<protein>
    <submittedName>
        <fullName evidence="1">Uncharacterized protein</fullName>
    </submittedName>
</protein>
<dbReference type="RefSeq" id="WP_087616979.1">
    <property type="nucleotide sequence ID" value="NZ_JAFBEY010000001.1"/>
</dbReference>
<keyword evidence="2" id="KW-1185">Reference proteome</keyword>
<gene>
    <name evidence="1" type="ORF">CBM15_08000</name>
</gene>
<reference evidence="1 2" key="1">
    <citation type="journal article" date="2017" name="Int. J. Syst. Evol. Microbiol.">
        <title>Solibacillus kalamii sp. nov., isolated from a high-efficiency particulate arrestance filter system used in the International Space Station.</title>
        <authorList>
            <person name="Checinska Sielaff A."/>
            <person name="Kumar R.M."/>
            <person name="Pal D."/>
            <person name="Mayilraj S."/>
            <person name="Venkateswaran K."/>
        </authorList>
    </citation>
    <scope>NUCLEOTIDE SEQUENCE [LARGE SCALE GENOMIC DNA]</scope>
    <source>
        <strain evidence="1 2">ISSFR-015</strain>
    </source>
</reference>
<evidence type="ECO:0000313" key="1">
    <source>
        <dbReference type="EMBL" id="OUZ39588.1"/>
    </source>
</evidence>
<proteinExistence type="predicted"/>
<sequence length="217" mass="25818">MWLYIPTVLLVVFLLSIVSNKMFNTTYESLPEIDQKMLAELSSIYKQFEQSEDPLWTDKYSFQTQPLMLIKTNKDQGILQKTAYVVNVPMDNDFFSKEIIVPKSLGLPKIYRISLLPPRNLKTWMPNNSGTLQLKDQEIMYYKYYPKVMNNPELYFDFFPFLLHESFHIFKQNLWTFDNNDAEWIKNYPEKSEQYALMGIEFKLLDQAMNVNEPETI</sequence>
<dbReference type="EMBL" id="NHNT01000003">
    <property type="protein sequence ID" value="OUZ39588.1"/>
    <property type="molecule type" value="Genomic_DNA"/>
</dbReference>
<comment type="caution">
    <text evidence="1">The sequence shown here is derived from an EMBL/GenBank/DDBJ whole genome shotgun (WGS) entry which is preliminary data.</text>
</comment>
<name>A0ABX3ZJH0_9BACL</name>
<organism evidence="1 2">
    <name type="scientific">Solibacillus kalamii</name>
    <dbReference type="NCBI Taxonomy" id="1748298"/>
    <lineage>
        <taxon>Bacteria</taxon>
        <taxon>Bacillati</taxon>
        <taxon>Bacillota</taxon>
        <taxon>Bacilli</taxon>
        <taxon>Bacillales</taxon>
        <taxon>Caryophanaceae</taxon>
        <taxon>Solibacillus</taxon>
    </lineage>
</organism>